<dbReference type="Proteomes" id="UP001488805">
    <property type="component" value="Unassembled WGS sequence"/>
</dbReference>
<dbReference type="AlphaFoldDB" id="A0AAW1FJK1"/>
<feature type="region of interest" description="Disordered" evidence="1">
    <location>
        <begin position="35"/>
        <end position="100"/>
    </location>
</feature>
<comment type="caution">
    <text evidence="2">The sequence shown here is derived from an EMBL/GenBank/DDBJ whole genome shotgun (WGS) entry which is preliminary data.</text>
</comment>
<feature type="region of interest" description="Disordered" evidence="1">
    <location>
        <begin position="1"/>
        <end position="20"/>
    </location>
</feature>
<dbReference type="EMBL" id="JBCEZU010000056">
    <property type="protein sequence ID" value="KAK9534551.1"/>
    <property type="molecule type" value="Genomic_DNA"/>
</dbReference>
<organism evidence="2 3">
    <name type="scientific">Zoarces viviparus</name>
    <name type="common">Viviparous eelpout</name>
    <name type="synonym">Blennius viviparus</name>
    <dbReference type="NCBI Taxonomy" id="48416"/>
    <lineage>
        <taxon>Eukaryota</taxon>
        <taxon>Metazoa</taxon>
        <taxon>Chordata</taxon>
        <taxon>Craniata</taxon>
        <taxon>Vertebrata</taxon>
        <taxon>Euteleostomi</taxon>
        <taxon>Actinopterygii</taxon>
        <taxon>Neopterygii</taxon>
        <taxon>Teleostei</taxon>
        <taxon>Neoteleostei</taxon>
        <taxon>Acanthomorphata</taxon>
        <taxon>Eupercaria</taxon>
        <taxon>Perciformes</taxon>
        <taxon>Cottioidei</taxon>
        <taxon>Zoarcales</taxon>
        <taxon>Zoarcidae</taxon>
        <taxon>Zoarcinae</taxon>
        <taxon>Zoarces</taxon>
    </lineage>
</organism>
<gene>
    <name evidence="2" type="ORF">VZT92_006990</name>
</gene>
<reference evidence="2 3" key="1">
    <citation type="journal article" date="2024" name="Genome Biol. Evol.">
        <title>Chromosome-level genome assembly of the viviparous eelpout Zoarces viviparus.</title>
        <authorList>
            <person name="Fuhrmann N."/>
            <person name="Brasseur M.V."/>
            <person name="Bakowski C.E."/>
            <person name="Podsiadlowski L."/>
            <person name="Prost S."/>
            <person name="Krehenwinkel H."/>
            <person name="Mayer C."/>
        </authorList>
    </citation>
    <scope>NUCLEOTIDE SEQUENCE [LARGE SCALE GENOMIC DNA]</scope>
    <source>
        <strain evidence="2">NO-MEL_2022_Ind0_liver</strain>
    </source>
</reference>
<protein>
    <submittedName>
        <fullName evidence="2">Uncharacterized protein</fullName>
    </submittedName>
</protein>
<evidence type="ECO:0000256" key="1">
    <source>
        <dbReference type="SAM" id="MobiDB-lite"/>
    </source>
</evidence>
<sequence length="100" mass="10825">MSLSPGSTIGHPRPPQWARPVTGLHSVWGVGGVSHGGTVRRYKSRALPGAPLSTPRQRFNDSRTSSRKMAQEVADFAHLPDAEPEPLCRSAPTDKLSDQQ</sequence>
<evidence type="ECO:0000313" key="3">
    <source>
        <dbReference type="Proteomes" id="UP001488805"/>
    </source>
</evidence>
<keyword evidence="3" id="KW-1185">Reference proteome</keyword>
<accession>A0AAW1FJK1</accession>
<evidence type="ECO:0000313" key="2">
    <source>
        <dbReference type="EMBL" id="KAK9534551.1"/>
    </source>
</evidence>
<name>A0AAW1FJK1_ZOAVI</name>
<proteinExistence type="predicted"/>